<evidence type="ECO:0000313" key="2">
    <source>
        <dbReference type="EMBL" id="OCK81445.1"/>
    </source>
</evidence>
<feature type="chain" id="PRO_5034262623" evidence="1">
    <location>
        <begin position="16"/>
        <end position="122"/>
    </location>
</feature>
<protein>
    <submittedName>
        <fullName evidence="2">Uncharacterized protein</fullName>
    </submittedName>
</protein>
<keyword evidence="3" id="KW-1185">Reference proteome</keyword>
<keyword evidence="1" id="KW-0732">Signal</keyword>
<evidence type="ECO:0000313" key="3">
    <source>
        <dbReference type="Proteomes" id="UP000250266"/>
    </source>
</evidence>
<dbReference type="AlphaFoldDB" id="A0A8E2ECE5"/>
<dbReference type="EMBL" id="KV744920">
    <property type="protein sequence ID" value="OCK81445.1"/>
    <property type="molecule type" value="Genomic_DNA"/>
</dbReference>
<dbReference type="Proteomes" id="UP000250266">
    <property type="component" value="Unassembled WGS sequence"/>
</dbReference>
<sequence length="122" mass="13474">MISKTFFLLAATVSAAPAAPALKARGIPYTNLQWTVTDFIIRGNEGNFFSFNITDGPSTPTFTSHGEFQTLEGINFQNMTCSSGNTWFSYDYYNKRAECAPCHQERKQPDCAIQLLGGECQG</sequence>
<dbReference type="OrthoDB" id="3932383at2759"/>
<organism evidence="2 3">
    <name type="scientific">Lepidopterella palustris CBS 459.81</name>
    <dbReference type="NCBI Taxonomy" id="1314670"/>
    <lineage>
        <taxon>Eukaryota</taxon>
        <taxon>Fungi</taxon>
        <taxon>Dikarya</taxon>
        <taxon>Ascomycota</taxon>
        <taxon>Pezizomycotina</taxon>
        <taxon>Dothideomycetes</taxon>
        <taxon>Pleosporomycetidae</taxon>
        <taxon>Mytilinidiales</taxon>
        <taxon>Argynnaceae</taxon>
        <taxon>Lepidopterella</taxon>
    </lineage>
</organism>
<accession>A0A8E2ECE5</accession>
<name>A0A8E2ECE5_9PEZI</name>
<proteinExistence type="predicted"/>
<evidence type="ECO:0000256" key="1">
    <source>
        <dbReference type="SAM" id="SignalP"/>
    </source>
</evidence>
<reference evidence="2 3" key="1">
    <citation type="journal article" date="2016" name="Nat. Commun.">
        <title>Ectomycorrhizal ecology is imprinted in the genome of the dominant symbiotic fungus Cenococcum geophilum.</title>
        <authorList>
            <consortium name="DOE Joint Genome Institute"/>
            <person name="Peter M."/>
            <person name="Kohler A."/>
            <person name="Ohm R.A."/>
            <person name="Kuo A."/>
            <person name="Krutzmann J."/>
            <person name="Morin E."/>
            <person name="Arend M."/>
            <person name="Barry K.W."/>
            <person name="Binder M."/>
            <person name="Choi C."/>
            <person name="Clum A."/>
            <person name="Copeland A."/>
            <person name="Grisel N."/>
            <person name="Haridas S."/>
            <person name="Kipfer T."/>
            <person name="LaButti K."/>
            <person name="Lindquist E."/>
            <person name="Lipzen A."/>
            <person name="Maire R."/>
            <person name="Meier B."/>
            <person name="Mihaltcheva S."/>
            <person name="Molinier V."/>
            <person name="Murat C."/>
            <person name="Poggeler S."/>
            <person name="Quandt C.A."/>
            <person name="Sperisen C."/>
            <person name="Tritt A."/>
            <person name="Tisserant E."/>
            <person name="Crous P.W."/>
            <person name="Henrissat B."/>
            <person name="Nehls U."/>
            <person name="Egli S."/>
            <person name="Spatafora J.W."/>
            <person name="Grigoriev I.V."/>
            <person name="Martin F.M."/>
        </authorList>
    </citation>
    <scope>NUCLEOTIDE SEQUENCE [LARGE SCALE GENOMIC DNA]</scope>
    <source>
        <strain evidence="2 3">CBS 459.81</strain>
    </source>
</reference>
<gene>
    <name evidence="2" type="ORF">K432DRAFT_449940</name>
</gene>
<feature type="signal peptide" evidence="1">
    <location>
        <begin position="1"/>
        <end position="15"/>
    </location>
</feature>